<proteinExistence type="predicted"/>
<dbReference type="GO" id="GO:0003779">
    <property type="term" value="F:actin binding"/>
    <property type="evidence" value="ECO:0007669"/>
    <property type="project" value="InterPro"/>
</dbReference>
<dbReference type="EMBL" id="HG792016">
    <property type="protein sequence ID" value="CDM30309.1"/>
    <property type="molecule type" value="Genomic_DNA"/>
</dbReference>
<evidence type="ECO:0000313" key="2">
    <source>
        <dbReference type="Proteomes" id="UP000030686"/>
    </source>
</evidence>
<organism evidence="1 2">
    <name type="scientific">Penicillium roqueforti (strain FM164)</name>
    <dbReference type="NCBI Taxonomy" id="1365484"/>
    <lineage>
        <taxon>Eukaryota</taxon>
        <taxon>Fungi</taxon>
        <taxon>Dikarya</taxon>
        <taxon>Ascomycota</taxon>
        <taxon>Pezizomycotina</taxon>
        <taxon>Eurotiomycetes</taxon>
        <taxon>Eurotiomycetidae</taxon>
        <taxon>Eurotiales</taxon>
        <taxon>Aspergillaceae</taxon>
        <taxon>Penicillium</taxon>
    </lineage>
</organism>
<sequence>MAAWQPIRDGKQAKNQGVRVRYELRLSQPHITACT</sequence>
<dbReference type="Proteomes" id="UP000030686">
    <property type="component" value="Unassembled WGS sequence"/>
</dbReference>
<accession>W6Q7U3</accession>
<name>W6Q7U3_PENRF</name>
<dbReference type="InterPro" id="IPR027310">
    <property type="entry name" value="Profilin_CS"/>
</dbReference>
<dbReference type="PROSITE" id="PS00414">
    <property type="entry name" value="PROFILIN"/>
    <property type="match status" value="1"/>
</dbReference>
<keyword evidence="2" id="KW-1185">Reference proteome</keyword>
<protein>
    <submittedName>
        <fullName evidence="1">Profilin/allergen</fullName>
    </submittedName>
</protein>
<dbReference type="AlphaFoldDB" id="W6Q7U3"/>
<reference evidence="1" key="1">
    <citation type="journal article" date="2014" name="Nat. Commun.">
        <title>Multiple recent horizontal transfers of a large genomic region in cheese making fungi.</title>
        <authorList>
            <person name="Cheeseman K."/>
            <person name="Ropars J."/>
            <person name="Renault P."/>
            <person name="Dupont J."/>
            <person name="Gouzy J."/>
            <person name="Branca A."/>
            <person name="Abraham A.L."/>
            <person name="Ceppi M."/>
            <person name="Conseiller E."/>
            <person name="Debuchy R."/>
            <person name="Malagnac F."/>
            <person name="Goarin A."/>
            <person name="Silar P."/>
            <person name="Lacoste S."/>
            <person name="Sallet E."/>
            <person name="Bensimon A."/>
            <person name="Giraud T."/>
            <person name="Brygoo Y."/>
        </authorList>
    </citation>
    <scope>NUCLEOTIDE SEQUENCE [LARGE SCALE GENOMIC DNA]</scope>
    <source>
        <strain evidence="1">FM164</strain>
    </source>
</reference>
<gene>
    <name evidence="1" type="ORF">PROQFM164_S02g000458</name>
</gene>
<evidence type="ECO:0000313" key="1">
    <source>
        <dbReference type="EMBL" id="CDM30309.1"/>
    </source>
</evidence>